<dbReference type="Pfam" id="PF13692">
    <property type="entry name" value="Glyco_trans_1_4"/>
    <property type="match status" value="1"/>
</dbReference>
<evidence type="ECO:0000256" key="2">
    <source>
        <dbReference type="ARBA" id="ARBA00022679"/>
    </source>
</evidence>
<dbReference type="GO" id="GO:0016757">
    <property type="term" value="F:glycosyltransferase activity"/>
    <property type="evidence" value="ECO:0007669"/>
    <property type="project" value="UniProtKB-KW"/>
</dbReference>
<keyword evidence="1" id="KW-0328">Glycosyltransferase</keyword>
<dbReference type="Proteomes" id="UP000217076">
    <property type="component" value="Unassembled WGS sequence"/>
</dbReference>
<evidence type="ECO:0000313" key="5">
    <source>
        <dbReference type="Proteomes" id="UP000217076"/>
    </source>
</evidence>
<evidence type="ECO:0000256" key="1">
    <source>
        <dbReference type="ARBA" id="ARBA00022676"/>
    </source>
</evidence>
<feature type="domain" description="Glycosyltransferase subfamily 4-like N-terminal" evidence="3">
    <location>
        <begin position="23"/>
        <end position="181"/>
    </location>
</feature>
<name>A0A1G8BUV2_9PROT</name>
<dbReference type="RefSeq" id="WP_143130976.1">
    <property type="nucleotide sequence ID" value="NZ_FNCV01000006.1"/>
</dbReference>
<dbReference type="SUPFAM" id="SSF53756">
    <property type="entry name" value="UDP-Glycosyltransferase/glycogen phosphorylase"/>
    <property type="match status" value="1"/>
</dbReference>
<reference evidence="5" key="1">
    <citation type="submission" date="2016-10" db="EMBL/GenBank/DDBJ databases">
        <authorList>
            <person name="Varghese N."/>
            <person name="Submissions S."/>
        </authorList>
    </citation>
    <scope>NUCLEOTIDE SEQUENCE [LARGE SCALE GENOMIC DNA]</scope>
    <source>
        <strain evidence="5">930I</strain>
    </source>
</reference>
<evidence type="ECO:0000259" key="3">
    <source>
        <dbReference type="Pfam" id="PF13439"/>
    </source>
</evidence>
<keyword evidence="5" id="KW-1185">Reference proteome</keyword>
<dbReference type="Pfam" id="PF13439">
    <property type="entry name" value="Glyco_transf_4"/>
    <property type="match status" value="1"/>
</dbReference>
<accession>A0A1G8BUV2</accession>
<dbReference type="CDD" id="cd03811">
    <property type="entry name" value="GT4_GT28_WabH-like"/>
    <property type="match status" value="1"/>
</dbReference>
<protein>
    <submittedName>
        <fullName evidence="4">Glycosyltransferase involved in cell wall bisynthesis</fullName>
    </submittedName>
</protein>
<dbReference type="Gene3D" id="3.40.50.2000">
    <property type="entry name" value="Glycogen Phosphorylase B"/>
    <property type="match status" value="2"/>
</dbReference>
<gene>
    <name evidence="4" type="ORF">SAMN05421742_106125</name>
</gene>
<dbReference type="PANTHER" id="PTHR12526:SF510">
    <property type="entry name" value="D-INOSITOL 3-PHOSPHATE GLYCOSYLTRANSFERASE"/>
    <property type="match status" value="1"/>
</dbReference>
<evidence type="ECO:0000313" key="4">
    <source>
        <dbReference type="EMBL" id="SDH36849.1"/>
    </source>
</evidence>
<organism evidence="4 5">
    <name type="scientific">Roseospirillum parvum</name>
    <dbReference type="NCBI Taxonomy" id="83401"/>
    <lineage>
        <taxon>Bacteria</taxon>
        <taxon>Pseudomonadati</taxon>
        <taxon>Pseudomonadota</taxon>
        <taxon>Alphaproteobacteria</taxon>
        <taxon>Rhodospirillales</taxon>
        <taxon>Rhodospirillaceae</taxon>
        <taxon>Roseospirillum</taxon>
    </lineage>
</organism>
<dbReference type="PANTHER" id="PTHR12526">
    <property type="entry name" value="GLYCOSYLTRANSFERASE"/>
    <property type="match status" value="1"/>
</dbReference>
<dbReference type="InterPro" id="IPR028098">
    <property type="entry name" value="Glyco_trans_4-like_N"/>
</dbReference>
<proteinExistence type="predicted"/>
<sequence>MSSLSEITARRPVVVVLPSLAGGGAERVALGLLAEATRAGLAARLITLGGPHTLADLVPSGVAWRDLGRPRLRQALPGLIGELRRCGPATVFSTFGHLNLPLLAARPVLPRGTRLVIREANLPSLSLHRVPVPGLFGRLMGLLYPTADCVVASSRLMADELQARFRVPPGRLEVCPNPTDVRTLRAAATPPRRAPGPGLRLVAAGRLTRQKGVDRLIPLLGELPADTHLTVLGEGPEGPAWRALAERLGVQARIEWRGFAACPWPWLAGADALVLPSRWEGLPNVVLEALACGTPVVAAPEAGAVAEIAEAALGAVRLATPGPAMVAALAALDRKTADAVRPSLLPAMYTAPAAGRRFLAAVVGGDSTPRAR</sequence>
<dbReference type="AlphaFoldDB" id="A0A1G8BUV2"/>
<keyword evidence="2 4" id="KW-0808">Transferase</keyword>
<dbReference type="OrthoDB" id="9781738at2"/>
<dbReference type="STRING" id="83401.SAMN05421742_106125"/>
<dbReference type="EMBL" id="FNCV01000006">
    <property type="protein sequence ID" value="SDH36849.1"/>
    <property type="molecule type" value="Genomic_DNA"/>
</dbReference>